<evidence type="ECO:0000313" key="1">
    <source>
        <dbReference type="EMBL" id="CAA9387281.1"/>
    </source>
</evidence>
<feature type="non-terminal residue" evidence="1">
    <location>
        <position position="1"/>
    </location>
</feature>
<name>A0A6J4NFY9_9CHLR</name>
<gene>
    <name evidence="1" type="ORF">AVDCRST_MAG93-9533</name>
</gene>
<reference evidence="1" key="1">
    <citation type="submission" date="2020-02" db="EMBL/GenBank/DDBJ databases">
        <authorList>
            <person name="Meier V. D."/>
        </authorList>
    </citation>
    <scope>NUCLEOTIDE SEQUENCE</scope>
    <source>
        <strain evidence="1">AVDCRST_MAG93</strain>
    </source>
</reference>
<feature type="non-terminal residue" evidence="1">
    <location>
        <position position="54"/>
    </location>
</feature>
<accession>A0A6J4NFY9</accession>
<dbReference type="EMBL" id="CADCTR010003202">
    <property type="protein sequence ID" value="CAA9387281.1"/>
    <property type="molecule type" value="Genomic_DNA"/>
</dbReference>
<sequence length="54" mass="6305">EQADPWCLLRHKDRKSRHRRIKKQRRYERLAATSQLSLWSVPPARGASGTHVAV</sequence>
<dbReference type="AlphaFoldDB" id="A0A6J4NFY9"/>
<organism evidence="1">
    <name type="scientific">uncultured Chloroflexia bacterium</name>
    <dbReference type="NCBI Taxonomy" id="1672391"/>
    <lineage>
        <taxon>Bacteria</taxon>
        <taxon>Bacillati</taxon>
        <taxon>Chloroflexota</taxon>
        <taxon>Chloroflexia</taxon>
        <taxon>environmental samples</taxon>
    </lineage>
</organism>
<proteinExistence type="predicted"/>
<protein>
    <submittedName>
        <fullName evidence="1">Uncharacterized protein</fullName>
    </submittedName>
</protein>
<dbReference type="AntiFam" id="ANF00005">
    <property type="entry name" value="Antisense to 23S rRNA"/>
</dbReference>